<feature type="domain" description="N-acetyltransferase" evidence="1">
    <location>
        <begin position="24"/>
        <end position="177"/>
    </location>
</feature>
<sequence length="183" mass="19754">MTLEPLGVQHAAAILAGQDDALAEEISGRRWDSTAITEFLDRASRWQEDGPIREFAALAAPAAADHAERASAGASTESLSGTTFVGGGGLNLLAPGIDRGQAAMTYWVTAARRGKGWGREIARHLVHRARDEHRISQLLLFIAPHNAASQAVARGLGARPEGELEQHPADPMRTVRRWLLDLR</sequence>
<dbReference type="Gene3D" id="3.40.630.30">
    <property type="match status" value="1"/>
</dbReference>
<dbReference type="InterPro" id="IPR016181">
    <property type="entry name" value="Acyl_CoA_acyltransferase"/>
</dbReference>
<proteinExistence type="predicted"/>
<dbReference type="Pfam" id="PF13302">
    <property type="entry name" value="Acetyltransf_3"/>
    <property type="match status" value="1"/>
</dbReference>
<gene>
    <name evidence="2" type="ORF">CIK66_04820</name>
</gene>
<reference evidence="2 3" key="1">
    <citation type="journal article" date="2017" name="Elife">
        <title>Extensive horizontal gene transfer in cheese-associated bacteria.</title>
        <authorList>
            <person name="Bonham K.S."/>
            <person name="Wolfe B.E."/>
            <person name="Dutton R.J."/>
        </authorList>
    </citation>
    <scope>NUCLEOTIDE SEQUENCE [LARGE SCALE GENOMIC DNA]</scope>
    <source>
        <strain evidence="2 3">341_9</strain>
    </source>
</reference>
<keyword evidence="3" id="KW-1185">Reference proteome</keyword>
<dbReference type="Proteomes" id="UP000218598">
    <property type="component" value="Unassembled WGS sequence"/>
</dbReference>
<dbReference type="EMBL" id="NRGR01000008">
    <property type="protein sequence ID" value="PCC40233.1"/>
    <property type="molecule type" value="Genomic_DNA"/>
</dbReference>
<dbReference type="InterPro" id="IPR000182">
    <property type="entry name" value="GNAT_dom"/>
</dbReference>
<dbReference type="PROSITE" id="PS51186">
    <property type="entry name" value="GNAT"/>
    <property type="match status" value="1"/>
</dbReference>
<protein>
    <recommendedName>
        <fullName evidence="1">N-acetyltransferase domain-containing protein</fullName>
    </recommendedName>
</protein>
<evidence type="ECO:0000313" key="2">
    <source>
        <dbReference type="EMBL" id="PCC40233.1"/>
    </source>
</evidence>
<evidence type="ECO:0000313" key="3">
    <source>
        <dbReference type="Proteomes" id="UP000218598"/>
    </source>
</evidence>
<name>A0A2A3YLR1_9MICO</name>
<dbReference type="AlphaFoldDB" id="A0A2A3YLR1"/>
<dbReference type="SUPFAM" id="SSF55729">
    <property type="entry name" value="Acyl-CoA N-acyltransferases (Nat)"/>
    <property type="match status" value="1"/>
</dbReference>
<organism evidence="2 3">
    <name type="scientific">Brachybacterium alimentarium</name>
    <dbReference type="NCBI Taxonomy" id="47845"/>
    <lineage>
        <taxon>Bacteria</taxon>
        <taxon>Bacillati</taxon>
        <taxon>Actinomycetota</taxon>
        <taxon>Actinomycetes</taxon>
        <taxon>Micrococcales</taxon>
        <taxon>Dermabacteraceae</taxon>
        <taxon>Brachybacterium</taxon>
    </lineage>
</organism>
<accession>A0A2A3YLR1</accession>
<dbReference type="GO" id="GO:0016747">
    <property type="term" value="F:acyltransferase activity, transferring groups other than amino-acyl groups"/>
    <property type="evidence" value="ECO:0007669"/>
    <property type="project" value="InterPro"/>
</dbReference>
<evidence type="ECO:0000259" key="1">
    <source>
        <dbReference type="PROSITE" id="PS51186"/>
    </source>
</evidence>
<dbReference type="OrthoDB" id="4793490at2"/>
<comment type="caution">
    <text evidence="2">The sequence shown here is derived from an EMBL/GenBank/DDBJ whole genome shotgun (WGS) entry which is preliminary data.</text>
</comment>